<proteinExistence type="predicted"/>
<dbReference type="Pfam" id="PF08874">
    <property type="entry name" value="DUF1835"/>
    <property type="match status" value="1"/>
</dbReference>
<dbReference type="EMBL" id="JACRSR010000001">
    <property type="protein sequence ID" value="MBC8530425.1"/>
    <property type="molecule type" value="Genomic_DNA"/>
</dbReference>
<dbReference type="InterPro" id="IPR022123">
    <property type="entry name" value="DUF3658"/>
</dbReference>
<name>A0A926D132_9FIRM</name>
<evidence type="ECO:0000313" key="3">
    <source>
        <dbReference type="EMBL" id="MBC8530425.1"/>
    </source>
</evidence>
<dbReference type="AlphaFoldDB" id="A0A926D132"/>
<evidence type="ECO:0000313" key="4">
    <source>
        <dbReference type="Proteomes" id="UP000623172"/>
    </source>
</evidence>
<gene>
    <name evidence="3" type="ORF">H8696_01010</name>
</gene>
<dbReference type="InterPro" id="IPR014973">
    <property type="entry name" value="DUF1835"/>
</dbReference>
<keyword evidence="4" id="KW-1185">Reference proteome</keyword>
<accession>A0A926D132</accession>
<dbReference type="Proteomes" id="UP000623172">
    <property type="component" value="Unassembled WGS sequence"/>
</dbReference>
<evidence type="ECO:0000259" key="2">
    <source>
        <dbReference type="Pfam" id="PF12395"/>
    </source>
</evidence>
<dbReference type="RefSeq" id="WP_249314350.1">
    <property type="nucleotide sequence ID" value="NZ_JACRSR010000001.1"/>
</dbReference>
<sequence length="316" mass="34448">MIEIVFSESAGGSLKIAQHNGEGTYPGGCVGVILSHADGSAPTRAELKAAQREAEASARAAWEKAVPLGGNAADVFAFHLALSVGDIGDGGMGAGREAALGALFACYPAEGEAAARELLERSRRDWSTVRARMARGEQARVWYSQQPDEMCGLCWFMAQLRDCPGAPEPALMELPRWESDGETLVQKNGWADVAPEEWHRYLTLQRETPPPFVRACANRWRELTQENAPLRAVVNGRLIGVPENFYDPLILREIAAEEEVFQEARLIGRILGKHPLGIGDGWIALRLEALIESGALEAVSPAPKKGPRYRRTLKKA</sequence>
<comment type="caution">
    <text evidence="3">The sequence shown here is derived from an EMBL/GenBank/DDBJ whole genome shotgun (WGS) entry which is preliminary data.</text>
</comment>
<evidence type="ECO:0000259" key="1">
    <source>
        <dbReference type="Pfam" id="PF08874"/>
    </source>
</evidence>
<organism evidence="3 4">
    <name type="scientific">Gehongia tenuis</name>
    <dbReference type="NCBI Taxonomy" id="2763655"/>
    <lineage>
        <taxon>Bacteria</taxon>
        <taxon>Bacillati</taxon>
        <taxon>Bacillota</taxon>
        <taxon>Clostridia</taxon>
        <taxon>Christensenellales</taxon>
        <taxon>Christensenellaceae</taxon>
        <taxon>Gehongia</taxon>
    </lineage>
</organism>
<protein>
    <submittedName>
        <fullName evidence="3">DUF1835 domain-containing protein</fullName>
    </submittedName>
</protein>
<feature type="domain" description="DUF1835" evidence="1">
    <location>
        <begin position="64"/>
        <end position="164"/>
    </location>
</feature>
<dbReference type="Pfam" id="PF12395">
    <property type="entry name" value="DUF3658"/>
    <property type="match status" value="1"/>
</dbReference>
<reference evidence="3" key="1">
    <citation type="submission" date="2020-08" db="EMBL/GenBank/DDBJ databases">
        <title>Genome public.</title>
        <authorList>
            <person name="Liu C."/>
            <person name="Sun Q."/>
        </authorList>
    </citation>
    <scope>NUCLEOTIDE SEQUENCE</scope>
    <source>
        <strain evidence="3">NSJ-53</strain>
    </source>
</reference>
<feature type="domain" description="DUF3658" evidence="2">
    <location>
        <begin position="210"/>
        <end position="300"/>
    </location>
</feature>